<proteinExistence type="predicted"/>
<feature type="compositionally biased region" description="Low complexity" evidence="1">
    <location>
        <begin position="161"/>
        <end position="175"/>
    </location>
</feature>
<keyword evidence="2" id="KW-0808">Transferase</keyword>
<keyword evidence="2" id="KW-0695">RNA-directed DNA polymerase</keyword>
<reference evidence="2" key="1">
    <citation type="submission" date="2019-09" db="EMBL/GenBank/DDBJ databases">
        <title>Draft genome information of white flower Hibiscus syriacus.</title>
        <authorList>
            <person name="Kim Y.-M."/>
        </authorList>
    </citation>
    <scope>NUCLEOTIDE SEQUENCE [LARGE SCALE GENOMIC DNA]</scope>
    <source>
        <strain evidence="2">YM2019G1</strain>
    </source>
</reference>
<dbReference type="Proteomes" id="UP000436088">
    <property type="component" value="Unassembled WGS sequence"/>
</dbReference>
<gene>
    <name evidence="2" type="ORF">F3Y22_tig00110321pilonHSYRG00179</name>
</gene>
<evidence type="ECO:0000313" key="2">
    <source>
        <dbReference type="EMBL" id="KAE8710441.1"/>
    </source>
</evidence>
<accession>A0A6A3B188</accession>
<protein>
    <submittedName>
        <fullName evidence="2">RNA-directed DNA polymerase (Reverse transcriptase), Ribonuclease H</fullName>
    </submittedName>
</protein>
<feature type="region of interest" description="Disordered" evidence="1">
    <location>
        <begin position="158"/>
        <end position="186"/>
    </location>
</feature>
<evidence type="ECO:0000313" key="3">
    <source>
        <dbReference type="Proteomes" id="UP000436088"/>
    </source>
</evidence>
<name>A0A6A3B188_HIBSY</name>
<keyword evidence="3" id="KW-1185">Reference proteome</keyword>
<sequence>MVGFAVLETMIPLSDEDFKMFHNIDRTLYSLLVIDLCLDPVEALQFVALWLWLERVGFKHVVKKILSLPYMVINELADEAFVCLNIIHNDQVSISASANDVTLMQNLIDNDLSLQFFVKHRLIAMRGLAKIVDEVCMRVLRDIMQAAIERNATQSLANHAQQQKQQMMSQQVQQQPTAQPGLAQGVGNGPVRVGHPLTQANEVVPPDDRTIFVTFSKGYPVQEWEVREFFTRFYGNCIESLHMQEVMPNEQSLFARIVCYSTTAIEMILNGSGKAKFNINGKHVWARKFVPKHRHQLS</sequence>
<dbReference type="EMBL" id="VEPZ02000929">
    <property type="protein sequence ID" value="KAE8710441.1"/>
    <property type="molecule type" value="Genomic_DNA"/>
</dbReference>
<dbReference type="PANTHER" id="PTHR33527">
    <property type="entry name" value="OS07G0274300 PROTEIN"/>
    <property type="match status" value="1"/>
</dbReference>
<comment type="caution">
    <text evidence="2">The sequence shown here is derived from an EMBL/GenBank/DDBJ whole genome shotgun (WGS) entry which is preliminary data.</text>
</comment>
<keyword evidence="2" id="KW-0548">Nucleotidyltransferase</keyword>
<dbReference type="AlphaFoldDB" id="A0A6A3B188"/>
<dbReference type="OrthoDB" id="1882251at2759"/>
<organism evidence="2 3">
    <name type="scientific">Hibiscus syriacus</name>
    <name type="common">Rose of Sharon</name>
    <dbReference type="NCBI Taxonomy" id="106335"/>
    <lineage>
        <taxon>Eukaryota</taxon>
        <taxon>Viridiplantae</taxon>
        <taxon>Streptophyta</taxon>
        <taxon>Embryophyta</taxon>
        <taxon>Tracheophyta</taxon>
        <taxon>Spermatophyta</taxon>
        <taxon>Magnoliopsida</taxon>
        <taxon>eudicotyledons</taxon>
        <taxon>Gunneridae</taxon>
        <taxon>Pentapetalae</taxon>
        <taxon>rosids</taxon>
        <taxon>malvids</taxon>
        <taxon>Malvales</taxon>
        <taxon>Malvaceae</taxon>
        <taxon>Malvoideae</taxon>
        <taxon>Hibiscus</taxon>
    </lineage>
</organism>
<dbReference type="GO" id="GO:0003964">
    <property type="term" value="F:RNA-directed DNA polymerase activity"/>
    <property type="evidence" value="ECO:0007669"/>
    <property type="project" value="UniProtKB-KW"/>
</dbReference>
<dbReference type="PANTHER" id="PTHR33527:SF14">
    <property type="entry name" value="OS07G0274300 PROTEIN"/>
    <property type="match status" value="1"/>
</dbReference>
<evidence type="ECO:0000256" key="1">
    <source>
        <dbReference type="SAM" id="MobiDB-lite"/>
    </source>
</evidence>